<gene>
    <name evidence="3" type="ORF">SYV04_01955</name>
</gene>
<dbReference type="RefSeq" id="WP_321543840.1">
    <property type="nucleotide sequence ID" value="NZ_JAXIVS010000001.1"/>
</dbReference>
<comment type="caution">
    <text evidence="3">The sequence shown here is derived from an EMBL/GenBank/DDBJ whole genome shotgun (WGS) entry which is preliminary data.</text>
</comment>
<dbReference type="SUPFAM" id="SSF53187">
    <property type="entry name" value="Zn-dependent exopeptidases"/>
    <property type="match status" value="1"/>
</dbReference>
<reference evidence="3 4" key="1">
    <citation type="submission" date="2023-12" db="EMBL/GenBank/DDBJ databases">
        <title>the genome sequence of Hyalangium sp. s54d21.</title>
        <authorList>
            <person name="Zhang X."/>
        </authorList>
    </citation>
    <scope>NUCLEOTIDE SEQUENCE [LARGE SCALE GENOMIC DNA]</scope>
    <source>
        <strain evidence="4">s54d21</strain>
    </source>
</reference>
<dbReference type="Pfam" id="PF04389">
    <property type="entry name" value="Peptidase_M28"/>
    <property type="match status" value="1"/>
</dbReference>
<dbReference type="InterPro" id="IPR007484">
    <property type="entry name" value="Peptidase_M28"/>
</dbReference>
<feature type="transmembrane region" description="Helical" evidence="1">
    <location>
        <begin position="512"/>
        <end position="531"/>
    </location>
</feature>
<dbReference type="Gene3D" id="3.40.630.10">
    <property type="entry name" value="Zn peptidases"/>
    <property type="match status" value="1"/>
</dbReference>
<keyword evidence="1" id="KW-1133">Transmembrane helix</keyword>
<dbReference type="PANTHER" id="PTHR12147">
    <property type="entry name" value="METALLOPEPTIDASE M28 FAMILY MEMBER"/>
    <property type="match status" value="1"/>
</dbReference>
<keyword evidence="4" id="KW-1185">Reference proteome</keyword>
<feature type="domain" description="Peptidase M28" evidence="2">
    <location>
        <begin position="111"/>
        <end position="299"/>
    </location>
</feature>
<organism evidence="3 4">
    <name type="scientific">Hyalangium rubrum</name>
    <dbReference type="NCBI Taxonomy" id="3103134"/>
    <lineage>
        <taxon>Bacteria</taxon>
        <taxon>Pseudomonadati</taxon>
        <taxon>Myxococcota</taxon>
        <taxon>Myxococcia</taxon>
        <taxon>Myxococcales</taxon>
        <taxon>Cystobacterineae</taxon>
        <taxon>Archangiaceae</taxon>
        <taxon>Hyalangium</taxon>
    </lineage>
</organism>
<evidence type="ECO:0000313" key="4">
    <source>
        <dbReference type="Proteomes" id="UP001291309"/>
    </source>
</evidence>
<protein>
    <submittedName>
        <fullName evidence="3">M20/M25/M40 family metallo-hydrolase</fullName>
    </submittedName>
</protein>
<dbReference type="InterPro" id="IPR045175">
    <property type="entry name" value="M28_fam"/>
</dbReference>
<feature type="transmembrane region" description="Helical" evidence="1">
    <location>
        <begin position="484"/>
        <end position="506"/>
    </location>
</feature>
<dbReference type="Proteomes" id="UP001291309">
    <property type="component" value="Unassembled WGS sequence"/>
</dbReference>
<keyword evidence="1" id="KW-0472">Membrane</keyword>
<evidence type="ECO:0000259" key="2">
    <source>
        <dbReference type="Pfam" id="PF04389"/>
    </source>
</evidence>
<feature type="transmembrane region" description="Helical" evidence="1">
    <location>
        <begin position="333"/>
        <end position="353"/>
    </location>
</feature>
<dbReference type="PANTHER" id="PTHR12147:SF26">
    <property type="entry name" value="PEPTIDASE M28 DOMAIN-CONTAINING PROTEIN"/>
    <property type="match status" value="1"/>
</dbReference>
<evidence type="ECO:0000313" key="3">
    <source>
        <dbReference type="EMBL" id="MDY7225121.1"/>
    </source>
</evidence>
<evidence type="ECO:0000256" key="1">
    <source>
        <dbReference type="SAM" id="Phobius"/>
    </source>
</evidence>
<sequence>MTSSSLLVGSVRRGSLVVHLLAAVVLAVATHRPPPARGLDAPPTEFSAARADEHLRWVAAEPRPVGSARLRQVREELLARLTALGVTPEVQQTQVVRADGPGQATAATVSNVLARLPGTDSSRAILVAGHYDSVPTGPGAADNGAAVAAMLETLRALRAGPPLAQDVLFLFTDAEEVGLLGAEAFREHPLFKNVTVALNFEARGSGGPSILFETSTPDGWLVQRFLETAPHPIGNSLASAIYHYLPNDTDLTVFRRAGRAVMNFAFIDGFLDYHTRRDSLETLDRGSLQHHGENMLALVRVLANEPLPPADKDTAAIFFNPVGSVMFRYPQTWALPFALLLAVAEVLVLSAAVRARRVRLGNVALAAGLMLGTGVVAVALTSGVWLALRALTGLEAFPHHHAHQATLFLAGLGLLTLALFGLSWRIGASRLQEEERVLGARWPWLLLTLASAGLLPGGSYLFAWLLLLTAPLAWTWAKASRDTWGGWLLRVACGGGALLIATSTFYPLATALGLTLVGVAVLPAVLLFGLLQPAFSWLAQARWRPFAAGSGLAGAVLLLLGSVHVGASTEHPWPDGLAFWQDEDQHKAYWLADARVDGEWPLKLLGDAPGSRRFQEALPWVDEELLHHEVPPLALEAPRVRRDSERQDGEVRELTLHLEPPPGAALLQVKLAAPVQVLGATVWGRPVPAEALVPGAEGFSLDLWQVPPEGVPLTLRLRGTNPGSLRIGAVSLELPTLPDGLKRPPQLMPAPYGYGFTDTTVVTKTETL</sequence>
<keyword evidence="1" id="KW-0812">Transmembrane</keyword>
<proteinExistence type="predicted"/>
<feature type="transmembrane region" description="Helical" evidence="1">
    <location>
        <begin position="407"/>
        <end position="426"/>
    </location>
</feature>
<name>A0ABU5GVQ7_9BACT</name>
<feature type="transmembrane region" description="Helical" evidence="1">
    <location>
        <begin position="365"/>
        <end position="387"/>
    </location>
</feature>
<dbReference type="EMBL" id="JAXIVS010000001">
    <property type="protein sequence ID" value="MDY7225121.1"/>
    <property type="molecule type" value="Genomic_DNA"/>
</dbReference>
<accession>A0ABU5GVQ7</accession>